<evidence type="ECO:0000313" key="2">
    <source>
        <dbReference type="EMBL" id="MXU85929.1"/>
    </source>
</evidence>
<keyword evidence="1" id="KW-0732">Signal</keyword>
<name>A0A6B0U0A7_IXORI</name>
<dbReference type="AlphaFoldDB" id="A0A6B0U0A7"/>
<protein>
    <submittedName>
        <fullName evidence="2">Putative secreted protein</fullName>
    </submittedName>
</protein>
<evidence type="ECO:0000256" key="1">
    <source>
        <dbReference type="SAM" id="SignalP"/>
    </source>
</evidence>
<proteinExistence type="predicted"/>
<dbReference type="EMBL" id="GIFC01003846">
    <property type="protein sequence ID" value="MXU85929.1"/>
    <property type="molecule type" value="Transcribed_RNA"/>
</dbReference>
<organism evidence="2">
    <name type="scientific">Ixodes ricinus</name>
    <name type="common">Common tick</name>
    <name type="synonym">Acarus ricinus</name>
    <dbReference type="NCBI Taxonomy" id="34613"/>
    <lineage>
        <taxon>Eukaryota</taxon>
        <taxon>Metazoa</taxon>
        <taxon>Ecdysozoa</taxon>
        <taxon>Arthropoda</taxon>
        <taxon>Chelicerata</taxon>
        <taxon>Arachnida</taxon>
        <taxon>Acari</taxon>
        <taxon>Parasitiformes</taxon>
        <taxon>Ixodida</taxon>
        <taxon>Ixodoidea</taxon>
        <taxon>Ixodidae</taxon>
        <taxon>Ixodinae</taxon>
        <taxon>Ixodes</taxon>
    </lineage>
</organism>
<feature type="chain" id="PRO_5025393687" evidence="1">
    <location>
        <begin position="21"/>
        <end position="88"/>
    </location>
</feature>
<sequence>MQPSFAVLASLCSSCTFCFGVCFVHSCEPVLNKEQWWSLPEPRIDAQTEQTAKITYGHCTSHILTAQKFAHFLCLPNKNIARILAARV</sequence>
<feature type="signal peptide" evidence="1">
    <location>
        <begin position="1"/>
        <end position="20"/>
    </location>
</feature>
<accession>A0A6B0U0A7</accession>
<reference evidence="2" key="1">
    <citation type="submission" date="2019-12" db="EMBL/GenBank/DDBJ databases">
        <title>An insight into the sialome of adult female Ixodes ricinus ticks feeding for 6 days.</title>
        <authorList>
            <person name="Perner J."/>
            <person name="Ribeiro J.M.C."/>
        </authorList>
    </citation>
    <scope>NUCLEOTIDE SEQUENCE</scope>
    <source>
        <strain evidence="2">Semi-engorged</strain>
        <tissue evidence="2">Salivary glands</tissue>
    </source>
</reference>